<dbReference type="SMART" id="SM00034">
    <property type="entry name" value="CLECT"/>
    <property type="match status" value="1"/>
</dbReference>
<dbReference type="PROSITE" id="PS50041">
    <property type="entry name" value="C_TYPE_LECTIN_2"/>
    <property type="match status" value="1"/>
</dbReference>
<proteinExistence type="predicted"/>
<dbReference type="PROSITE" id="PS00615">
    <property type="entry name" value="C_TYPE_LECTIN_1"/>
    <property type="match status" value="1"/>
</dbReference>
<keyword evidence="6" id="KW-1185">Reference proteome</keyword>
<dbReference type="InterPro" id="IPR016187">
    <property type="entry name" value="CTDL_fold"/>
</dbReference>
<comment type="caution">
    <text evidence="5">The sequence shown here is derived from an EMBL/GenBank/DDBJ whole genome shotgun (WGS) entry which is preliminary data.</text>
</comment>
<feature type="non-terminal residue" evidence="5">
    <location>
        <position position="1"/>
    </location>
</feature>
<keyword evidence="3" id="KW-1015">Disulfide bond</keyword>
<evidence type="ECO:0000256" key="2">
    <source>
        <dbReference type="ARBA" id="ARBA00022525"/>
    </source>
</evidence>
<dbReference type="Proteomes" id="UP000826234">
    <property type="component" value="Unassembled WGS sequence"/>
</dbReference>
<gene>
    <name evidence="5" type="ORF">JD844_029092</name>
</gene>
<accession>A0ABQ7SIS9</accession>
<dbReference type="SUPFAM" id="SSF56436">
    <property type="entry name" value="C-type lectin-like"/>
    <property type="match status" value="1"/>
</dbReference>
<dbReference type="EMBL" id="JAIPUX010005290">
    <property type="protein sequence ID" value="KAH0617227.1"/>
    <property type="molecule type" value="Genomic_DNA"/>
</dbReference>
<keyword evidence="2" id="KW-0964">Secreted</keyword>
<evidence type="ECO:0000313" key="5">
    <source>
        <dbReference type="EMBL" id="KAH0617227.1"/>
    </source>
</evidence>
<feature type="domain" description="C-type lectin" evidence="4">
    <location>
        <begin position="27"/>
        <end position="157"/>
    </location>
</feature>
<organism evidence="5 6">
    <name type="scientific">Phrynosoma platyrhinos</name>
    <name type="common">Desert horned lizard</name>
    <dbReference type="NCBI Taxonomy" id="52577"/>
    <lineage>
        <taxon>Eukaryota</taxon>
        <taxon>Metazoa</taxon>
        <taxon>Chordata</taxon>
        <taxon>Craniata</taxon>
        <taxon>Vertebrata</taxon>
        <taxon>Euteleostomi</taxon>
        <taxon>Lepidosauria</taxon>
        <taxon>Squamata</taxon>
        <taxon>Bifurcata</taxon>
        <taxon>Unidentata</taxon>
        <taxon>Episquamata</taxon>
        <taxon>Toxicofera</taxon>
        <taxon>Iguania</taxon>
        <taxon>Phrynosomatidae</taxon>
        <taxon>Phrynosomatinae</taxon>
        <taxon>Phrynosoma</taxon>
    </lineage>
</organism>
<dbReference type="InterPro" id="IPR050111">
    <property type="entry name" value="C-type_lectin/snaclec_domain"/>
</dbReference>
<sequence length="177" mass="20372">PASHWAPLLTPYADGAAKKCPIKMVSYGGNCYKLFAYKVSWIEAEKSCQDYVPGAHLASIHSFVDLIETTNYILDYHNNFENVWIGLYRIGKHSNSTPPEMMKWMWSDGSTSGYRYWDEGEPNNANSAMSCVELLHEAGYLYWNDEDCEVKHRFICKYKINNFNAEFLKSAELDPED</sequence>
<dbReference type="Gene3D" id="3.10.100.10">
    <property type="entry name" value="Mannose-Binding Protein A, subunit A"/>
    <property type="match status" value="1"/>
</dbReference>
<evidence type="ECO:0000259" key="4">
    <source>
        <dbReference type="PROSITE" id="PS50041"/>
    </source>
</evidence>
<comment type="subcellular location">
    <subcellularLocation>
        <location evidence="1">Secreted</location>
    </subcellularLocation>
</comment>
<dbReference type="InterPro" id="IPR001304">
    <property type="entry name" value="C-type_lectin-like"/>
</dbReference>
<reference evidence="5 6" key="1">
    <citation type="journal article" date="2022" name="Gigascience">
        <title>A chromosome-level genome assembly and annotation of the desert horned lizard, Phrynosoma platyrhinos, provides insight into chromosomal rearrangements among reptiles.</title>
        <authorList>
            <person name="Koochekian N."/>
            <person name="Ascanio A."/>
            <person name="Farleigh K."/>
            <person name="Card D.C."/>
            <person name="Schield D.R."/>
            <person name="Castoe T.A."/>
            <person name="Jezkova T."/>
        </authorList>
    </citation>
    <scope>NUCLEOTIDE SEQUENCE [LARGE SCALE GENOMIC DNA]</scope>
    <source>
        <strain evidence="5">NK-2021</strain>
    </source>
</reference>
<dbReference type="Pfam" id="PF00059">
    <property type="entry name" value="Lectin_C"/>
    <property type="match status" value="1"/>
</dbReference>
<dbReference type="PANTHER" id="PTHR22803">
    <property type="entry name" value="MANNOSE, PHOSPHOLIPASE, LECTIN RECEPTOR RELATED"/>
    <property type="match status" value="1"/>
</dbReference>
<name>A0ABQ7SIS9_PHRPL</name>
<dbReference type="PRINTS" id="PR01504">
    <property type="entry name" value="PNCREATITSAP"/>
</dbReference>
<protein>
    <recommendedName>
        <fullName evidence="4">C-type lectin domain-containing protein</fullName>
    </recommendedName>
</protein>
<evidence type="ECO:0000256" key="3">
    <source>
        <dbReference type="ARBA" id="ARBA00023157"/>
    </source>
</evidence>
<evidence type="ECO:0000256" key="1">
    <source>
        <dbReference type="ARBA" id="ARBA00004613"/>
    </source>
</evidence>
<evidence type="ECO:0000313" key="6">
    <source>
        <dbReference type="Proteomes" id="UP000826234"/>
    </source>
</evidence>
<dbReference type="InterPro" id="IPR016186">
    <property type="entry name" value="C-type_lectin-like/link_sf"/>
</dbReference>
<dbReference type="InterPro" id="IPR018378">
    <property type="entry name" value="C-type_lectin_CS"/>
</dbReference>